<dbReference type="AlphaFoldDB" id="A0A160IPH1"/>
<feature type="coiled-coil region" evidence="1">
    <location>
        <begin position="202"/>
        <end position="243"/>
    </location>
</feature>
<keyword evidence="1" id="KW-0175">Coiled coil</keyword>
<evidence type="ECO:0000256" key="1">
    <source>
        <dbReference type="SAM" id="Coils"/>
    </source>
</evidence>
<feature type="compositionally biased region" description="Low complexity" evidence="2">
    <location>
        <begin position="79"/>
        <end position="96"/>
    </location>
</feature>
<sequence>MSKIRQDAWSEEDDLLLAETVLRHVREGSTQLHAFEEVGDKLERTSAAVGFRWNAIVRKKYEQALKIAKKQRKERQRALARSQQQQQQSKPAAKPVQLNNAPQMHDDETYHPEEFFKTPFTYERNSATPAPVASSPAVPEQPLSYVQQTEAEAPEVTSLQGSQQPSSLNTYRQASQASNEHSLTLDEVIDFLSGLKRNGMSSGKLVQENMELRLQMNELMQQNKVMKDQLSVLEKEHQTVQEDYQALIQIMDRARKMVLFQDEDTNPNVTFRMDKNGNLEKLAK</sequence>
<dbReference type="KEGG" id="fpn:ABE65_014800"/>
<dbReference type="STRING" id="1221500.ABE65_014800"/>
<dbReference type="InterPro" id="IPR014243">
    <property type="entry name" value="RsfA-like"/>
</dbReference>
<name>A0A160IPH1_9BACL</name>
<proteinExistence type="predicted"/>
<evidence type="ECO:0000313" key="4">
    <source>
        <dbReference type="Proteomes" id="UP000076623"/>
    </source>
</evidence>
<dbReference type="NCBIfam" id="TIGR02894">
    <property type="entry name" value="DNA_bind_RsfA"/>
    <property type="match status" value="1"/>
</dbReference>
<accession>A0A160IPH1</accession>
<feature type="region of interest" description="Disordered" evidence="2">
    <location>
        <begin position="72"/>
        <end position="96"/>
    </location>
</feature>
<dbReference type="Proteomes" id="UP000076623">
    <property type="component" value="Chromosome"/>
</dbReference>
<dbReference type="RefSeq" id="WP_066396465.1">
    <property type="nucleotide sequence ID" value="NZ_CP015378.1"/>
</dbReference>
<keyword evidence="4" id="KW-1185">Reference proteome</keyword>
<protein>
    <recommendedName>
        <fullName evidence="5">RsfA family transcriptional regulator</fullName>
    </recommendedName>
</protein>
<gene>
    <name evidence="3" type="ORF">ABE65_014800</name>
</gene>
<organism evidence="3 4">
    <name type="scientific">Fictibacillus phosphorivorans</name>
    <dbReference type="NCBI Taxonomy" id="1221500"/>
    <lineage>
        <taxon>Bacteria</taxon>
        <taxon>Bacillati</taxon>
        <taxon>Bacillota</taxon>
        <taxon>Bacilli</taxon>
        <taxon>Bacillales</taxon>
        <taxon>Fictibacillaceae</taxon>
        <taxon>Fictibacillus</taxon>
    </lineage>
</organism>
<dbReference type="PANTHER" id="PTHR41302:SF2">
    <property type="entry name" value="PRESPORE SPECIFIC TRANSCRIPTIONAL ACTIVATOR RSFA"/>
    <property type="match status" value="1"/>
</dbReference>
<evidence type="ECO:0000313" key="3">
    <source>
        <dbReference type="EMBL" id="ANC77996.1"/>
    </source>
</evidence>
<reference evidence="3 4" key="1">
    <citation type="submission" date="2016-04" db="EMBL/GenBank/DDBJ databases">
        <title>Complete genome sequence of Fictibacillus phosphorivorans G25-29, a strain toxic to nematodes.</title>
        <authorList>
            <person name="Zheng Z."/>
        </authorList>
    </citation>
    <scope>NUCLEOTIDE SEQUENCE [LARGE SCALE GENOMIC DNA]</scope>
    <source>
        <strain evidence="3 4">G25-29</strain>
    </source>
</reference>
<feature type="compositionally biased region" description="Polar residues" evidence="2">
    <location>
        <begin position="157"/>
        <end position="167"/>
    </location>
</feature>
<dbReference type="PANTHER" id="PTHR41302">
    <property type="entry name" value="PRESPORE-SPECIFIC TRANSCRIPTIONAL REGULATOR RSFA-RELATED"/>
    <property type="match status" value="1"/>
</dbReference>
<evidence type="ECO:0000256" key="2">
    <source>
        <dbReference type="SAM" id="MobiDB-lite"/>
    </source>
</evidence>
<feature type="compositionally biased region" description="Low complexity" evidence="2">
    <location>
        <begin position="126"/>
        <end position="138"/>
    </location>
</feature>
<feature type="region of interest" description="Disordered" evidence="2">
    <location>
        <begin position="126"/>
        <end position="167"/>
    </location>
</feature>
<dbReference type="EMBL" id="CP015378">
    <property type="protein sequence ID" value="ANC77996.1"/>
    <property type="molecule type" value="Genomic_DNA"/>
</dbReference>
<evidence type="ECO:0008006" key="5">
    <source>
        <dbReference type="Google" id="ProtNLM"/>
    </source>
</evidence>